<feature type="region of interest" description="Disordered" evidence="1">
    <location>
        <begin position="1"/>
        <end position="23"/>
    </location>
</feature>
<dbReference type="Gene3D" id="1.10.10.60">
    <property type="entry name" value="Homeodomain-like"/>
    <property type="match status" value="1"/>
</dbReference>
<organism evidence="3 4">
    <name type="scientific">Nonomuraea monospora</name>
    <dbReference type="NCBI Taxonomy" id="568818"/>
    <lineage>
        <taxon>Bacteria</taxon>
        <taxon>Bacillati</taxon>
        <taxon>Actinomycetota</taxon>
        <taxon>Actinomycetes</taxon>
        <taxon>Streptosporangiales</taxon>
        <taxon>Streptosporangiaceae</taxon>
        <taxon>Nonomuraea</taxon>
    </lineage>
</organism>
<proteinExistence type="predicted"/>
<dbReference type="RefSeq" id="WP_425566175.1">
    <property type="nucleotide sequence ID" value="NZ_BAAAQX010000028.1"/>
</dbReference>
<evidence type="ECO:0000256" key="1">
    <source>
        <dbReference type="SAM" id="MobiDB-lite"/>
    </source>
</evidence>
<accession>A0ABN3CTN5</accession>
<dbReference type="InterPro" id="IPR006120">
    <property type="entry name" value="Resolvase_HTH_dom"/>
</dbReference>
<evidence type="ECO:0000313" key="4">
    <source>
        <dbReference type="Proteomes" id="UP001499843"/>
    </source>
</evidence>
<dbReference type="EMBL" id="BAAAQX010000028">
    <property type="protein sequence ID" value="GAA2212820.1"/>
    <property type="molecule type" value="Genomic_DNA"/>
</dbReference>
<comment type="caution">
    <text evidence="3">The sequence shown here is derived from an EMBL/GenBank/DDBJ whole genome shotgun (WGS) entry which is preliminary data.</text>
</comment>
<evidence type="ECO:0000259" key="2">
    <source>
        <dbReference type="Pfam" id="PF02796"/>
    </source>
</evidence>
<gene>
    <name evidence="3" type="ORF">GCM10009850_082820</name>
</gene>
<dbReference type="Proteomes" id="UP001499843">
    <property type="component" value="Unassembled WGS sequence"/>
</dbReference>
<dbReference type="SUPFAM" id="SSF46689">
    <property type="entry name" value="Homeodomain-like"/>
    <property type="match status" value="1"/>
</dbReference>
<evidence type="ECO:0000313" key="3">
    <source>
        <dbReference type="EMBL" id="GAA2212820.1"/>
    </source>
</evidence>
<feature type="domain" description="Resolvase HTH" evidence="2">
    <location>
        <begin position="19"/>
        <end position="63"/>
    </location>
</feature>
<keyword evidence="4" id="KW-1185">Reference proteome</keyword>
<protein>
    <recommendedName>
        <fullName evidence="2">Resolvase HTH domain-containing protein</fullName>
    </recommendedName>
</protein>
<name>A0ABN3CTN5_9ACTN</name>
<reference evidence="3 4" key="1">
    <citation type="journal article" date="2019" name="Int. J. Syst. Evol. Microbiol.">
        <title>The Global Catalogue of Microorganisms (GCM) 10K type strain sequencing project: providing services to taxonomists for standard genome sequencing and annotation.</title>
        <authorList>
            <consortium name="The Broad Institute Genomics Platform"/>
            <consortium name="The Broad Institute Genome Sequencing Center for Infectious Disease"/>
            <person name="Wu L."/>
            <person name="Ma J."/>
        </authorList>
    </citation>
    <scope>NUCLEOTIDE SEQUENCE [LARGE SCALE GENOMIC DNA]</scope>
    <source>
        <strain evidence="3 4">JCM 16114</strain>
    </source>
</reference>
<sequence>MEGTHEGLAAAKARGVRLGRPPAMTPEQVRHARALLTQPDATVSSIAGLLNVSRSTIYKYVPELATGRPVVEPPAAQAELETGG</sequence>
<dbReference type="Pfam" id="PF02796">
    <property type="entry name" value="HTH_7"/>
    <property type="match status" value="1"/>
</dbReference>
<dbReference type="InterPro" id="IPR009057">
    <property type="entry name" value="Homeodomain-like_sf"/>
</dbReference>
<dbReference type="CDD" id="cd00569">
    <property type="entry name" value="HTH_Hin_like"/>
    <property type="match status" value="1"/>
</dbReference>